<dbReference type="GO" id="GO:0006641">
    <property type="term" value="P:triglyceride metabolic process"/>
    <property type="evidence" value="ECO:0007669"/>
    <property type="project" value="TreeGrafter"/>
</dbReference>
<dbReference type="GO" id="GO:0006071">
    <property type="term" value="P:glycerol metabolic process"/>
    <property type="evidence" value="ECO:0007669"/>
    <property type="project" value="TreeGrafter"/>
</dbReference>
<keyword evidence="5" id="KW-1185">Reference proteome</keyword>
<dbReference type="PANTHER" id="PTHR10196:SF68">
    <property type="entry name" value="GLYCEROL KINASE 5-RELATED"/>
    <property type="match status" value="1"/>
</dbReference>
<evidence type="ECO:0000313" key="5">
    <source>
        <dbReference type="Proteomes" id="UP000887581"/>
    </source>
</evidence>
<dbReference type="PANTHER" id="PTHR10196">
    <property type="entry name" value="SUGAR KINASE"/>
    <property type="match status" value="1"/>
</dbReference>
<keyword evidence="3" id="KW-0418">Kinase</keyword>
<dbReference type="GO" id="GO:0016301">
    <property type="term" value="F:kinase activity"/>
    <property type="evidence" value="ECO:0007669"/>
    <property type="project" value="UniProtKB-KW"/>
</dbReference>
<dbReference type="Pfam" id="PF00370">
    <property type="entry name" value="FGGY_N"/>
    <property type="match status" value="2"/>
</dbReference>
<dbReference type="InterPro" id="IPR043129">
    <property type="entry name" value="ATPase_NBD"/>
</dbReference>
<dbReference type="FunFam" id="3.30.420.40:FF:000102">
    <property type="entry name" value="Putative glycerol kinase 5"/>
    <property type="match status" value="1"/>
</dbReference>
<feature type="domain" description="Carbohydrate kinase FGGY N-terminal" evidence="4">
    <location>
        <begin position="214"/>
        <end position="309"/>
    </location>
</feature>
<dbReference type="GO" id="GO:0046167">
    <property type="term" value="P:glycerol-3-phosphate biosynthetic process"/>
    <property type="evidence" value="ECO:0007669"/>
    <property type="project" value="TreeGrafter"/>
</dbReference>
<name>A0A915PHH9_9BILA</name>
<evidence type="ECO:0000256" key="1">
    <source>
        <dbReference type="ARBA" id="ARBA00009156"/>
    </source>
</evidence>
<dbReference type="Proteomes" id="UP000887581">
    <property type="component" value="Unplaced"/>
</dbReference>
<reference evidence="6" key="1">
    <citation type="submission" date="2022-11" db="UniProtKB">
        <authorList>
            <consortium name="WormBaseParasite"/>
        </authorList>
    </citation>
    <scope>IDENTIFICATION</scope>
</reference>
<evidence type="ECO:0000259" key="4">
    <source>
        <dbReference type="Pfam" id="PF00370"/>
    </source>
</evidence>
<keyword evidence="2" id="KW-0808">Transferase</keyword>
<dbReference type="WBParaSite" id="sdigi.contig174.g5665.t1">
    <property type="protein sequence ID" value="sdigi.contig174.g5665.t1"/>
    <property type="gene ID" value="sdigi.contig174.g5665"/>
</dbReference>
<evidence type="ECO:0000313" key="6">
    <source>
        <dbReference type="WBParaSite" id="sdigi.contig174.g5665.t1"/>
    </source>
</evidence>
<dbReference type="Gene3D" id="3.30.420.40">
    <property type="match status" value="1"/>
</dbReference>
<comment type="similarity">
    <text evidence="1">Belongs to the FGGY kinase family.</text>
</comment>
<dbReference type="InterPro" id="IPR018484">
    <property type="entry name" value="FGGY_N"/>
</dbReference>
<dbReference type="SUPFAM" id="SSF53067">
    <property type="entry name" value="Actin-like ATPase domain"/>
    <property type="match status" value="1"/>
</dbReference>
<sequence>MYTIRIHGTAQSAIHELRVALQPAAHVAYYSTCYHSRDADCTAGPALDGFIYWGLLLRFRLFHWFELKRSNLISIHFKGTSEDGIRVEIDPELLWKQLIALVSELLDKTQRDARAIAGMGISCQRNTFICWNKENGEPCHRLVTWKDCRAREECKKWNNSWSLKALNLVGYFLHLLTRSARCMAARIFSFVNAMVTHRFLITLAENEEMQRLLQQGKLAFGCLDTWLIYKLSGGIVYISEPSNASSTGLFDPYTMNWGYSLLQFFSFPTSVLPHLTFSAGVRLAVTEEKLFGAPIVIAATAGDQQSALFACGCWMENDIVVSLGTGSFVDINTGGSPHSSLKGTSLYIYI</sequence>
<dbReference type="AlphaFoldDB" id="A0A915PHH9"/>
<accession>A0A915PHH9</accession>
<proteinExistence type="inferred from homology"/>
<evidence type="ECO:0000256" key="3">
    <source>
        <dbReference type="ARBA" id="ARBA00022777"/>
    </source>
</evidence>
<feature type="domain" description="Carbohydrate kinase FGGY N-terminal" evidence="4">
    <location>
        <begin position="80"/>
        <end position="164"/>
    </location>
</feature>
<organism evidence="5 6">
    <name type="scientific">Setaria digitata</name>
    <dbReference type="NCBI Taxonomy" id="48799"/>
    <lineage>
        <taxon>Eukaryota</taxon>
        <taxon>Metazoa</taxon>
        <taxon>Ecdysozoa</taxon>
        <taxon>Nematoda</taxon>
        <taxon>Chromadorea</taxon>
        <taxon>Rhabditida</taxon>
        <taxon>Spirurina</taxon>
        <taxon>Spiruromorpha</taxon>
        <taxon>Filarioidea</taxon>
        <taxon>Setariidae</taxon>
        <taxon>Setaria</taxon>
    </lineage>
</organism>
<dbReference type="GO" id="GO:0005739">
    <property type="term" value="C:mitochondrion"/>
    <property type="evidence" value="ECO:0007669"/>
    <property type="project" value="TreeGrafter"/>
</dbReference>
<protein>
    <submittedName>
        <fullName evidence="6">Carbohydrate kinase FGGY N-terminal domain-containing protein</fullName>
    </submittedName>
</protein>
<evidence type="ECO:0000256" key="2">
    <source>
        <dbReference type="ARBA" id="ARBA00022679"/>
    </source>
</evidence>